<keyword evidence="3" id="KW-1185">Reference proteome</keyword>
<gene>
    <name evidence="2" type="ORF">GCM10010430_22470</name>
</gene>
<organism evidence="2 3">
    <name type="scientific">Kitasatospora cystarginea</name>
    <dbReference type="NCBI Taxonomy" id="58350"/>
    <lineage>
        <taxon>Bacteria</taxon>
        <taxon>Bacillati</taxon>
        <taxon>Actinomycetota</taxon>
        <taxon>Actinomycetes</taxon>
        <taxon>Kitasatosporales</taxon>
        <taxon>Streptomycetaceae</taxon>
        <taxon>Kitasatospora</taxon>
    </lineage>
</organism>
<keyword evidence="1" id="KW-0175">Coiled coil</keyword>
<reference evidence="2 3" key="1">
    <citation type="journal article" date="2019" name="Int. J. Syst. Evol. Microbiol.">
        <title>The Global Catalogue of Microorganisms (GCM) 10K type strain sequencing project: providing services to taxonomists for standard genome sequencing and annotation.</title>
        <authorList>
            <consortium name="The Broad Institute Genomics Platform"/>
            <consortium name="The Broad Institute Genome Sequencing Center for Infectious Disease"/>
            <person name="Wu L."/>
            <person name="Ma J."/>
        </authorList>
    </citation>
    <scope>NUCLEOTIDE SEQUENCE [LARGE SCALE GENOMIC DNA]</scope>
    <source>
        <strain evidence="2 3">JCM 7356</strain>
    </source>
</reference>
<evidence type="ECO:0000256" key="1">
    <source>
        <dbReference type="SAM" id="Coils"/>
    </source>
</evidence>
<dbReference type="RefSeq" id="WP_344636145.1">
    <property type="nucleotide sequence ID" value="NZ_BAAATR010000007.1"/>
</dbReference>
<dbReference type="EMBL" id="BAAATR010000007">
    <property type="protein sequence ID" value="GAA2240520.1"/>
    <property type="molecule type" value="Genomic_DNA"/>
</dbReference>
<dbReference type="Proteomes" id="UP001500305">
    <property type="component" value="Unassembled WGS sequence"/>
</dbReference>
<protein>
    <submittedName>
        <fullName evidence="2">Uncharacterized protein</fullName>
    </submittedName>
</protein>
<accession>A0ABN3DU75</accession>
<proteinExistence type="predicted"/>
<comment type="caution">
    <text evidence="2">The sequence shown here is derived from an EMBL/GenBank/DDBJ whole genome shotgun (WGS) entry which is preliminary data.</text>
</comment>
<sequence>MSEQTAVAQRIADTIRPAMLSGLQDAQLHGPGGAQHISNWADWIAATVAEHVVQPIAAERDAFADRVDTLSHIAKRHKEGYADAVRDKQQLEARIEALEAELAQLRTAE</sequence>
<feature type="coiled-coil region" evidence="1">
    <location>
        <begin position="74"/>
        <end position="108"/>
    </location>
</feature>
<evidence type="ECO:0000313" key="2">
    <source>
        <dbReference type="EMBL" id="GAA2240520.1"/>
    </source>
</evidence>
<name>A0ABN3DU75_9ACTN</name>
<evidence type="ECO:0000313" key="3">
    <source>
        <dbReference type="Proteomes" id="UP001500305"/>
    </source>
</evidence>